<dbReference type="SUPFAM" id="SSF53474">
    <property type="entry name" value="alpha/beta-Hydrolases"/>
    <property type="match status" value="1"/>
</dbReference>
<organism evidence="2 3">
    <name type="scientific">Catellatospora chokoriensis</name>
    <dbReference type="NCBI Taxonomy" id="310353"/>
    <lineage>
        <taxon>Bacteria</taxon>
        <taxon>Bacillati</taxon>
        <taxon>Actinomycetota</taxon>
        <taxon>Actinomycetes</taxon>
        <taxon>Micromonosporales</taxon>
        <taxon>Micromonosporaceae</taxon>
        <taxon>Catellatospora</taxon>
    </lineage>
</organism>
<sequence length="271" mass="29144">MGELQTFVDVPGGHLYRETRGQGQDVLLLNAGTADVRMWDTTVAWLARIARVTTFDYRDTGLSSPGTAPFSELDDIAAVLDAVGVSSAVLVGSSEGARRALGFAHRHPERVRRVVAVSGSFGDFPDPSPQEAAARQVMLDRFAQIDGVLAEAGVRAAAEVGVDAWAPALDTYHRRRMIGLEVANTHRITLAQYHGVELDPPVKTRFAEIATPISVLVGGRDFEGTALWARRLAAQAPGASLTVVAEADHFPMLSTPKQFEDFLREALAQTG</sequence>
<accession>A0A8J3NT75</accession>
<evidence type="ECO:0000313" key="3">
    <source>
        <dbReference type="Proteomes" id="UP000619293"/>
    </source>
</evidence>
<dbReference type="Gene3D" id="3.40.50.1820">
    <property type="entry name" value="alpha/beta hydrolase"/>
    <property type="match status" value="1"/>
</dbReference>
<dbReference type="InterPro" id="IPR050471">
    <property type="entry name" value="AB_hydrolase"/>
</dbReference>
<dbReference type="Pfam" id="PF12697">
    <property type="entry name" value="Abhydrolase_6"/>
    <property type="match status" value="1"/>
</dbReference>
<reference evidence="2 3" key="1">
    <citation type="submission" date="2021-01" db="EMBL/GenBank/DDBJ databases">
        <title>Whole genome shotgun sequence of Catellatospora chokoriensis NBRC 107358.</title>
        <authorList>
            <person name="Komaki H."/>
            <person name="Tamura T."/>
        </authorList>
    </citation>
    <scope>NUCLEOTIDE SEQUENCE [LARGE SCALE GENOMIC DNA]</scope>
    <source>
        <strain evidence="2 3">NBRC 107358</strain>
    </source>
</reference>
<evidence type="ECO:0000259" key="1">
    <source>
        <dbReference type="Pfam" id="PF12697"/>
    </source>
</evidence>
<dbReference type="InterPro" id="IPR029058">
    <property type="entry name" value="AB_hydrolase_fold"/>
</dbReference>
<dbReference type="PANTHER" id="PTHR43433:SF5">
    <property type="entry name" value="AB HYDROLASE-1 DOMAIN-CONTAINING PROTEIN"/>
    <property type="match status" value="1"/>
</dbReference>
<dbReference type="PANTHER" id="PTHR43433">
    <property type="entry name" value="HYDROLASE, ALPHA/BETA FOLD FAMILY PROTEIN"/>
    <property type="match status" value="1"/>
</dbReference>
<dbReference type="RefSeq" id="WP_191837861.1">
    <property type="nucleotide sequence ID" value="NZ_BAAALB010000030.1"/>
</dbReference>
<dbReference type="EMBL" id="BONG01000031">
    <property type="protein sequence ID" value="GIF91363.1"/>
    <property type="molecule type" value="Genomic_DNA"/>
</dbReference>
<proteinExistence type="predicted"/>
<name>A0A8J3NT75_9ACTN</name>
<dbReference type="GO" id="GO:0003824">
    <property type="term" value="F:catalytic activity"/>
    <property type="evidence" value="ECO:0007669"/>
    <property type="project" value="UniProtKB-ARBA"/>
</dbReference>
<keyword evidence="3" id="KW-1185">Reference proteome</keyword>
<evidence type="ECO:0000313" key="2">
    <source>
        <dbReference type="EMBL" id="GIF91363.1"/>
    </source>
</evidence>
<protein>
    <submittedName>
        <fullName evidence="2">Oxidoreductase</fullName>
    </submittedName>
</protein>
<dbReference type="AlphaFoldDB" id="A0A8J3NT75"/>
<dbReference type="Proteomes" id="UP000619293">
    <property type="component" value="Unassembled WGS sequence"/>
</dbReference>
<gene>
    <name evidence="2" type="ORF">Cch02nite_48070</name>
</gene>
<feature type="domain" description="AB hydrolase-1" evidence="1">
    <location>
        <begin position="26"/>
        <end position="261"/>
    </location>
</feature>
<dbReference type="InterPro" id="IPR000073">
    <property type="entry name" value="AB_hydrolase_1"/>
</dbReference>
<comment type="caution">
    <text evidence="2">The sequence shown here is derived from an EMBL/GenBank/DDBJ whole genome shotgun (WGS) entry which is preliminary data.</text>
</comment>